<sequence length="195" mass="22198">MASNSGIDIIKAEDESDDGVYIRPTKKKIMTSQIVTNDELTNLIQERLANRRTGERTEFANQLARKLIKKLHDKDEKIRKIKGKKRRGVVAEIKDEKSGHLNMKVVKEKVVDESDTFDDSGSDDAPPVMQKKPVKKKREVSNMTGKEMAMTILNCKKILEENKSTIDKKVANKFTSTLKSRLANKLKKNNNRISK</sequence>
<dbReference type="GeneID" id="112694540"/>
<reference evidence="4" key="2">
    <citation type="submission" date="2025-04" db="UniProtKB">
        <authorList>
            <consortium name="RefSeq"/>
        </authorList>
    </citation>
    <scope>IDENTIFICATION</scope>
    <source>
        <tissue evidence="4">Whole body</tissue>
    </source>
</reference>
<dbReference type="RefSeq" id="XP_025425831.1">
    <property type="nucleotide sequence ID" value="XM_025570046.1"/>
</dbReference>
<proteinExistence type="predicted"/>
<evidence type="ECO:0000256" key="1">
    <source>
        <dbReference type="SAM" id="MobiDB-lite"/>
    </source>
</evidence>
<evidence type="ECO:0000313" key="4">
    <source>
        <dbReference type="RefSeq" id="XP_025425831.1"/>
    </source>
</evidence>
<evidence type="ECO:0000313" key="2">
    <source>
        <dbReference type="EMBL" id="MBY73708.1"/>
    </source>
</evidence>
<organism evidence="2">
    <name type="scientific">Sipha flava</name>
    <name type="common">yellow sugarcane aphid</name>
    <dbReference type="NCBI Taxonomy" id="143950"/>
    <lineage>
        <taxon>Eukaryota</taxon>
        <taxon>Metazoa</taxon>
        <taxon>Ecdysozoa</taxon>
        <taxon>Arthropoda</taxon>
        <taxon>Hexapoda</taxon>
        <taxon>Insecta</taxon>
        <taxon>Pterygota</taxon>
        <taxon>Neoptera</taxon>
        <taxon>Paraneoptera</taxon>
        <taxon>Hemiptera</taxon>
        <taxon>Sternorrhyncha</taxon>
        <taxon>Aphidomorpha</taxon>
        <taxon>Aphidoidea</taxon>
        <taxon>Aphididae</taxon>
        <taxon>Sipha</taxon>
    </lineage>
</organism>
<reference evidence="2" key="1">
    <citation type="submission" date="2018-04" db="EMBL/GenBank/DDBJ databases">
        <title>Transcriptome assembly of Sipha flava.</title>
        <authorList>
            <person name="Scully E.D."/>
            <person name="Geib S.M."/>
            <person name="Palmer N.A."/>
            <person name="Koch K."/>
            <person name="Bradshaw J."/>
            <person name="Heng-Moss T."/>
            <person name="Sarath G."/>
        </authorList>
    </citation>
    <scope>NUCLEOTIDE SEQUENCE</scope>
</reference>
<name>A0A2S2Q7K0_9HEMI</name>
<gene>
    <name evidence="4" type="primary">LOC112694540</name>
    <name evidence="2" type="ORF">g.109129</name>
</gene>
<dbReference type="Proteomes" id="UP000694846">
    <property type="component" value="Unplaced"/>
</dbReference>
<accession>A0A2S2Q7K0</accession>
<evidence type="ECO:0000313" key="3">
    <source>
        <dbReference type="Proteomes" id="UP000694846"/>
    </source>
</evidence>
<keyword evidence="3" id="KW-1185">Reference proteome</keyword>
<dbReference type="OrthoDB" id="6620628at2759"/>
<feature type="region of interest" description="Disordered" evidence="1">
    <location>
        <begin position="115"/>
        <end position="141"/>
    </location>
</feature>
<dbReference type="EMBL" id="GGMS01004505">
    <property type="protein sequence ID" value="MBY73708.1"/>
    <property type="molecule type" value="Transcribed_RNA"/>
</dbReference>
<dbReference type="AlphaFoldDB" id="A0A2S2Q7K0"/>
<protein>
    <submittedName>
        <fullName evidence="4">Uncharacterized protein LOC112694540</fullName>
    </submittedName>
</protein>